<evidence type="ECO:0008006" key="4">
    <source>
        <dbReference type="Google" id="ProtNLM"/>
    </source>
</evidence>
<accession>A0ABS1L1B7</accession>
<dbReference type="SUPFAM" id="SSF55961">
    <property type="entry name" value="Bet v1-like"/>
    <property type="match status" value="1"/>
</dbReference>
<evidence type="ECO:0000313" key="3">
    <source>
        <dbReference type="Proteomes" id="UP000613030"/>
    </source>
</evidence>
<keyword evidence="3" id="KW-1185">Reference proteome</keyword>
<name>A0ABS1L1B7_9BACT</name>
<dbReference type="RefSeq" id="WP_202015771.1">
    <property type="nucleotide sequence ID" value="NZ_JAERRB010000016.1"/>
</dbReference>
<dbReference type="Proteomes" id="UP000613030">
    <property type="component" value="Unassembled WGS sequence"/>
</dbReference>
<gene>
    <name evidence="2" type="ORF">JI741_29330</name>
</gene>
<proteinExistence type="predicted"/>
<feature type="chain" id="PRO_5047328982" description="START domain-containing protein" evidence="1">
    <location>
        <begin position="24"/>
        <end position="220"/>
    </location>
</feature>
<dbReference type="Gene3D" id="3.30.530.20">
    <property type="match status" value="1"/>
</dbReference>
<protein>
    <recommendedName>
        <fullName evidence="4">START domain-containing protein</fullName>
    </recommendedName>
</protein>
<evidence type="ECO:0000256" key="1">
    <source>
        <dbReference type="SAM" id="SignalP"/>
    </source>
</evidence>
<keyword evidence="1" id="KW-0732">Signal</keyword>
<organism evidence="2 3">
    <name type="scientific">Chryseolinea lacunae</name>
    <dbReference type="NCBI Taxonomy" id="2801331"/>
    <lineage>
        <taxon>Bacteria</taxon>
        <taxon>Pseudomonadati</taxon>
        <taxon>Bacteroidota</taxon>
        <taxon>Cytophagia</taxon>
        <taxon>Cytophagales</taxon>
        <taxon>Fulvivirgaceae</taxon>
        <taxon>Chryseolinea</taxon>
    </lineage>
</organism>
<dbReference type="InterPro" id="IPR023393">
    <property type="entry name" value="START-like_dom_sf"/>
</dbReference>
<sequence>MHNSFTVGFFLAACFALSFNLAAQDKDKDKEGFTVVKKDGTITIYERWITYPGSEPPIKAREVKGEFFFHNTIFAGLHLIQDEKKIKDWQSHVSEFKVYPQPDTATWLEYSYHDIPWPVSDQDHFLEYKLTELIPGRKLFVTFNSKPNETLAPKRDGVTRMQLSGSWTLEQIGPNHVKVIYRILSKPIGIPKFLTDPIIRSNIMTTIEEYVALLEPQPKK</sequence>
<feature type="signal peptide" evidence="1">
    <location>
        <begin position="1"/>
        <end position="23"/>
    </location>
</feature>
<comment type="caution">
    <text evidence="2">The sequence shown here is derived from an EMBL/GenBank/DDBJ whole genome shotgun (WGS) entry which is preliminary data.</text>
</comment>
<evidence type="ECO:0000313" key="2">
    <source>
        <dbReference type="EMBL" id="MBL0745370.1"/>
    </source>
</evidence>
<dbReference type="EMBL" id="JAERRB010000016">
    <property type="protein sequence ID" value="MBL0745370.1"/>
    <property type="molecule type" value="Genomic_DNA"/>
</dbReference>
<reference evidence="2 3" key="1">
    <citation type="submission" date="2021-01" db="EMBL/GenBank/DDBJ databases">
        <title>Chryseolinea sp. Jin1 Genome sequencing and assembly.</title>
        <authorList>
            <person name="Kim I."/>
        </authorList>
    </citation>
    <scope>NUCLEOTIDE SEQUENCE [LARGE SCALE GENOMIC DNA]</scope>
    <source>
        <strain evidence="2 3">Jin1</strain>
    </source>
</reference>